<reference evidence="5 6" key="1">
    <citation type="submission" date="2019-03" db="EMBL/GenBank/DDBJ databases">
        <title>Genomic Encyclopedia of Type Strains, Phase IV (KMG-IV): sequencing the most valuable type-strain genomes for metagenomic binning, comparative biology and taxonomic classification.</title>
        <authorList>
            <person name="Goeker M."/>
        </authorList>
    </citation>
    <scope>NUCLEOTIDE SEQUENCE [LARGE SCALE GENOMIC DNA]</scope>
    <source>
        <strain evidence="5 6">DSM 9035</strain>
    </source>
</reference>
<dbReference type="PANTHER" id="PTHR43004:SF19">
    <property type="entry name" value="BINDING MONOOXYGENASE, PUTATIVE (JCVI)-RELATED"/>
    <property type="match status" value="1"/>
</dbReference>
<dbReference type="AlphaFoldDB" id="A0A4V2UYC5"/>
<evidence type="ECO:0000313" key="6">
    <source>
        <dbReference type="Proteomes" id="UP000294664"/>
    </source>
</evidence>
<name>A0A4V2UYC5_9HYPH</name>
<dbReference type="Pfam" id="PF21274">
    <property type="entry name" value="Rng_hyd_C"/>
    <property type="match status" value="1"/>
</dbReference>
<evidence type="ECO:0000256" key="1">
    <source>
        <dbReference type="ARBA" id="ARBA00001974"/>
    </source>
</evidence>
<sequence>MNQSAPSVLVVGAGPTGLTLANSLQKQGVSFRIIDKLQEPARVSKALAVWSGSLEAFSALGVADDFIAGGIRLTNIRVGDGSHELAAMSIAEGVDSAFAFTLIVPQSKTEEILAAHLAQGGHAVERGVELVDYVEIGDTVRSTLRHPDGREETIDTLFLVGCDGARSIVRHKTGIAFEGYTEPQTFILSDTRIDGPLDSTSIYIWWSSAGSVALFPVVPGIWRTFAMRDEPAGEEPPTIEEIQAHLEASGPPGIKVSDATWLSTFRVNERLAAGYRKGRVFLAGDAAHIHSPAGGQGMNTGIQDAANLGWKIGAVLAGRGDAEMLLDSYEAERRPVAREVVAGAAQKLKFGMVTRGTATRLVRDALISVASRLPAIRQKLQVELSETEIRYSEGPLVEAVRRISGSATPRAGARALDLTLDGRSLWGHFSAARHTLLLFGPPGAHDRMRMAAARFADALDVVDLGAEPAAAARYGLHGAGWVLVRPDQFIAARDDADAQGAFDAYAQLALEPAR</sequence>
<dbReference type="GO" id="GO:0071949">
    <property type="term" value="F:FAD binding"/>
    <property type="evidence" value="ECO:0007669"/>
    <property type="project" value="InterPro"/>
</dbReference>
<dbReference type="Gene3D" id="3.50.50.60">
    <property type="entry name" value="FAD/NAD(P)-binding domain"/>
    <property type="match status" value="1"/>
</dbReference>
<evidence type="ECO:0000256" key="2">
    <source>
        <dbReference type="ARBA" id="ARBA00022630"/>
    </source>
</evidence>
<dbReference type="SUPFAM" id="SSF51905">
    <property type="entry name" value="FAD/NAD(P)-binding domain"/>
    <property type="match status" value="1"/>
</dbReference>
<dbReference type="Proteomes" id="UP000294664">
    <property type="component" value="Unassembled WGS sequence"/>
</dbReference>
<dbReference type="GO" id="GO:0016709">
    <property type="term" value="F:oxidoreductase activity, acting on paired donors, with incorporation or reduction of molecular oxygen, NAD(P)H as one donor, and incorporation of one atom of oxygen"/>
    <property type="evidence" value="ECO:0007669"/>
    <property type="project" value="UniProtKB-ARBA"/>
</dbReference>
<dbReference type="Gene3D" id="3.30.70.2450">
    <property type="match status" value="1"/>
</dbReference>
<organism evidence="5 6">
    <name type="scientific">Aquabacter spiritensis</name>
    <dbReference type="NCBI Taxonomy" id="933073"/>
    <lineage>
        <taxon>Bacteria</taxon>
        <taxon>Pseudomonadati</taxon>
        <taxon>Pseudomonadota</taxon>
        <taxon>Alphaproteobacteria</taxon>
        <taxon>Hyphomicrobiales</taxon>
        <taxon>Xanthobacteraceae</taxon>
        <taxon>Aquabacter</taxon>
    </lineage>
</organism>
<dbReference type="PRINTS" id="PR00420">
    <property type="entry name" value="RNGMNOXGNASE"/>
</dbReference>
<comment type="cofactor">
    <cofactor evidence="1">
        <name>FAD</name>
        <dbReference type="ChEBI" id="CHEBI:57692"/>
    </cofactor>
</comment>
<dbReference type="InterPro" id="IPR050641">
    <property type="entry name" value="RIFMO-like"/>
</dbReference>
<dbReference type="EMBL" id="SMAI01000002">
    <property type="protein sequence ID" value="TCT06858.1"/>
    <property type="molecule type" value="Genomic_DNA"/>
</dbReference>
<dbReference type="Pfam" id="PF01494">
    <property type="entry name" value="FAD_binding_3"/>
    <property type="match status" value="1"/>
</dbReference>
<feature type="domain" description="FAD-binding" evidence="4">
    <location>
        <begin position="7"/>
        <end position="342"/>
    </location>
</feature>
<dbReference type="InterPro" id="IPR002938">
    <property type="entry name" value="FAD-bd"/>
</dbReference>
<dbReference type="OrthoDB" id="9791689at2"/>
<comment type="caution">
    <text evidence="5">The sequence shown here is derived from an EMBL/GenBank/DDBJ whole genome shotgun (WGS) entry which is preliminary data.</text>
</comment>
<dbReference type="Gene3D" id="3.40.30.120">
    <property type="match status" value="1"/>
</dbReference>
<evidence type="ECO:0000313" key="5">
    <source>
        <dbReference type="EMBL" id="TCT06858.1"/>
    </source>
</evidence>
<keyword evidence="2" id="KW-0285">Flavoprotein</keyword>
<evidence type="ECO:0000256" key="3">
    <source>
        <dbReference type="ARBA" id="ARBA00022827"/>
    </source>
</evidence>
<accession>A0A4V2UYC5</accession>
<evidence type="ECO:0000259" key="4">
    <source>
        <dbReference type="Pfam" id="PF01494"/>
    </source>
</evidence>
<dbReference type="PANTHER" id="PTHR43004">
    <property type="entry name" value="TRK SYSTEM POTASSIUM UPTAKE PROTEIN"/>
    <property type="match status" value="1"/>
</dbReference>
<dbReference type="InterPro" id="IPR036188">
    <property type="entry name" value="FAD/NAD-bd_sf"/>
</dbReference>
<dbReference type="RefSeq" id="WP_132030327.1">
    <property type="nucleotide sequence ID" value="NZ_SMAI01000002.1"/>
</dbReference>
<proteinExistence type="predicted"/>
<protein>
    <submittedName>
        <fullName evidence="5">2-polyprenyl-6-methoxyphenol hydroxylase-like FAD-dependent oxidoreductase</fullName>
    </submittedName>
</protein>
<keyword evidence="6" id="KW-1185">Reference proteome</keyword>
<keyword evidence="3" id="KW-0274">FAD</keyword>
<gene>
    <name evidence="5" type="ORF">EDC64_102339</name>
</gene>